<name>A0A0G1FQD4_9BACT</name>
<dbReference type="Gene3D" id="3.40.50.300">
    <property type="entry name" value="P-loop containing nucleotide triphosphate hydrolases"/>
    <property type="match status" value="1"/>
</dbReference>
<dbReference type="SUPFAM" id="SSF52540">
    <property type="entry name" value="P-loop containing nucleoside triphosphate hydrolases"/>
    <property type="match status" value="1"/>
</dbReference>
<evidence type="ECO:0000313" key="2">
    <source>
        <dbReference type="Proteomes" id="UP000033831"/>
    </source>
</evidence>
<proteinExistence type="predicted"/>
<evidence type="ECO:0000313" key="1">
    <source>
        <dbReference type="EMBL" id="KKT24570.1"/>
    </source>
</evidence>
<protein>
    <submittedName>
        <fullName evidence="1">Uncharacterized protein</fullName>
    </submittedName>
</protein>
<dbReference type="EMBL" id="LCGX01000012">
    <property type="protein sequence ID" value="KKT24570.1"/>
    <property type="molecule type" value="Genomic_DNA"/>
</dbReference>
<reference evidence="1 2" key="1">
    <citation type="journal article" date="2015" name="Nature">
        <title>rRNA introns, odd ribosomes, and small enigmatic genomes across a large radiation of phyla.</title>
        <authorList>
            <person name="Brown C.T."/>
            <person name="Hug L.A."/>
            <person name="Thomas B.C."/>
            <person name="Sharon I."/>
            <person name="Castelle C.J."/>
            <person name="Singh A."/>
            <person name="Wilkins M.J."/>
            <person name="Williams K.H."/>
            <person name="Banfield J.F."/>
        </authorList>
    </citation>
    <scope>NUCLEOTIDE SEQUENCE [LARGE SCALE GENOMIC DNA]</scope>
</reference>
<gene>
    <name evidence="1" type="ORF">UW07_C0012G0003</name>
</gene>
<sequence>MFFNLSDIFIVYRKYYENVSVYNFMTKVVKNEDAPFYFEKLFAGLCFLGLVEKNPSVFKIEIKPDRKDGANRRIEDLTRFLKDGSIEVIQIKHTLKTGTKWGFGDLWTTRPNAKSPKEGTNIFKFLKSWRMHKKSNKCIRLIVASNKTPTSNLDNFLKDIQKLKKRKLSWQNFQTKYSSEIQNIESNCKKEPLINKNELRSFISALQFQKLPDIDPLHEKLVEKLKEQGVFDDDRINAFIGRITKVFASNQIEILPERVFGLIDRLKTGLLQEIIAPPNYVERPDLESKIIKAVEAKKKDGGFVFLFAPSGSGKTVLLSRLADRNSDFLPYFCRIRPFEASKGRIGYSNNNRLKSSWFKADIIQRCYEFGLIKMSVGIKDNEDFIDKTFDEALKRLSEKALQRPGKKIVIIVDALDQVETDRYKDRSVLDAIPSVNYPGVVFLLSTWGKEYLPQSIKNLSNKIKKQISIDLYFCEKEIKEYFKQAGITLSQDQIAVIKKGTGGLAISLFYFSKKLHSHDGVDSIIRSNLHYKEVFDWYKPIWESLNNQERECLGYLCFHFSPVPREDLRKIVSKFKIASFNHLIETIEHFLDGGGRKLEPYHDSFRRFVVSKLSKDKSAYHQRISKYYSQNTHLEYGRKYITKHLEAIGLSQLSVRNIFAKLHRDQFYKKIFQSNLDNQTKVEIGKSFVNYFYKTNNIEQLVHYAITASDIYPTVHDEDIYTKTRIATEKLLKEVEEELLLPRGDQPWLTREWVFKRLAIGNILFENRDKKCINLAQRFIDDSLFRISLNRKLLWGEDENARHDIENNIEQFARALVNTNRYKNAIRFLKKEVGFKKHKAIFEGLRCRYLSDIHLQNFKINTKETLRNLERSTKIERLLTYLLFENSGIKVSDKQDFKKLLVDDDLEKYLYNDRNVSQRLDLAEALFIYKIKNYKKRILNLLTKVDIEIPYHDHGYSYWGSNGNPRETFLRWVALKSLVDKGFNIEAFYSASLKTKFPQSNDSSEKENPEFVKVLSIEQDITKKRLLLRADKIDWKDFWKSFEIHLKLYKKKVDEIKSSANIYSSDIQKNLYPYSQDILDLIRDNFFIIDSLFPNKFLLALNKLENILGADYLNSRVDLLESLINLSSVRSSLLKDKIEGYLNKALEWRQKEELDNLNKSDNLKRLAVLAADKGFSEMAEEIFDKNLRYSRGLWNKGDLRISSLIDTLRTQDKEQFLPILKQIDRVSNVIEGAWYWKLDFLESATYADYHLALDYFFPFVVKSEVNQNEALRRIISTFVKRYPYREISEILPLLRLMDIKEENSSDYFEHISAVYLTVIKWSLSNEDYATAEKLASQYIDILKTDIEPSYRINLLRNFVAALATSALKDIVNKVNKYLKQLECEGYRAVEKSNSEFKVTYDGLNIKQLKNLAKKGRINILQKRISEYAKTKGYFTDGLIVELVSSLSDVDLQKIRKWGLENKINISSPKLLSSIMKKAAEANNKRILTRTRSEVLEQIDVSDREYNLTEIIKELDKIEFPLKRTLLRKALLLSIRRLTGSSYYLPQLFIYSSDSIDKYIPEIKKYSFEDWKRIVNKSTRLSLSK</sequence>
<dbReference type="Proteomes" id="UP000033831">
    <property type="component" value="Unassembled WGS sequence"/>
</dbReference>
<accession>A0A0G1FQD4</accession>
<dbReference type="InterPro" id="IPR027417">
    <property type="entry name" value="P-loop_NTPase"/>
</dbReference>
<organism evidence="1 2">
    <name type="scientific">Candidatus Nomurabacteria bacterium GW2011_GWF2_43_8</name>
    <dbReference type="NCBI Taxonomy" id="1618779"/>
    <lineage>
        <taxon>Bacteria</taxon>
        <taxon>Candidatus Nomuraibacteriota</taxon>
    </lineage>
</organism>
<comment type="caution">
    <text evidence="1">The sequence shown here is derived from an EMBL/GenBank/DDBJ whole genome shotgun (WGS) entry which is preliminary data.</text>
</comment>